<keyword evidence="4" id="KW-1185">Reference proteome</keyword>
<dbReference type="AlphaFoldDB" id="A0A074KIR8"/>
<evidence type="ECO:0000313" key="4">
    <source>
        <dbReference type="Proteomes" id="UP000027471"/>
    </source>
</evidence>
<dbReference type="EMBL" id="AUNB01000001">
    <property type="protein sequence ID" value="KEO61457.1"/>
    <property type="molecule type" value="Genomic_DNA"/>
</dbReference>
<dbReference type="InterPro" id="IPR038765">
    <property type="entry name" value="Papain-like_cys_pep_sf"/>
</dbReference>
<feature type="chain" id="PRO_5001695452" description="Transglutaminase-like domain-containing protein" evidence="1">
    <location>
        <begin position="28"/>
        <end position="365"/>
    </location>
</feature>
<dbReference type="PANTHER" id="PTHR38339:SF1">
    <property type="entry name" value="TRANSGLUTAMINASE-LIKE DOMAIN-CONTAINING PROTEIN"/>
    <property type="match status" value="1"/>
</dbReference>
<name>A0A074KIR8_9RHOB</name>
<keyword evidence="1" id="KW-0732">Signal</keyword>
<dbReference type="Pfam" id="PF01841">
    <property type="entry name" value="Transglut_core"/>
    <property type="match status" value="1"/>
</dbReference>
<proteinExistence type="predicted"/>
<comment type="caution">
    <text evidence="3">The sequence shown here is derived from an EMBL/GenBank/DDBJ whole genome shotgun (WGS) entry which is preliminary data.</text>
</comment>
<sequence length="365" mass="39136">MQITRRTLMKISSASALGAMLPSIASAGFTPKPDGWRDFDLRTRVTLPASETGAQLWLPVPSVTAADWMKPGAISWTGNADSASVQTDPVKGESFVHAIWKGGNAARSFELSTMAATQNRAVDLSTPGDVAPLSAQDHARYTAPTHLIPTDGLVKQTSDEITKGATSDLDRARAIYEWIVENTVRNPKTPGCGLGDVASMLAMGDLSGKCADLNALYVGLARAAGLPARDVYGIRVAPSKFGYKSLGANSPDISKAQHCRAEVFLTGFGWVPVDPADVRKVMLQEGAGNLALDNPKVVDVRRALFGAWEGNWVAYNYAHDVALPGSSNPMLPYLMYPQAEIDGKRQDSLDPETFIYQITARELTA</sequence>
<dbReference type="SMART" id="SM00460">
    <property type="entry name" value="TGc"/>
    <property type="match status" value="1"/>
</dbReference>
<dbReference type="PANTHER" id="PTHR38339">
    <property type="entry name" value="TRANSGLUTAMINASE DOMAIN PROTEIN"/>
    <property type="match status" value="1"/>
</dbReference>
<dbReference type="SUPFAM" id="SSF54001">
    <property type="entry name" value="Cysteine proteinases"/>
    <property type="match status" value="1"/>
</dbReference>
<evidence type="ECO:0000256" key="1">
    <source>
        <dbReference type="SAM" id="SignalP"/>
    </source>
</evidence>
<dbReference type="InterPro" id="IPR006311">
    <property type="entry name" value="TAT_signal"/>
</dbReference>
<reference evidence="3 4" key="1">
    <citation type="journal article" date="2015" name="Antonie Van Leeuwenhoek">
        <title>Thioclava indica sp. nov., isolated from surface seawater of the Indian Ocean.</title>
        <authorList>
            <person name="Liu Y."/>
            <person name="Lai Q."/>
            <person name="Du J."/>
            <person name="Xu H."/>
            <person name="Jiang L."/>
            <person name="Shao Z."/>
        </authorList>
    </citation>
    <scope>NUCLEOTIDE SEQUENCE [LARGE SCALE GENOMIC DNA]</scope>
    <source>
        <strain evidence="3 4">DT23-4</strain>
    </source>
</reference>
<dbReference type="Proteomes" id="UP000027471">
    <property type="component" value="Unassembled WGS sequence"/>
</dbReference>
<dbReference type="OrthoDB" id="9804872at2"/>
<evidence type="ECO:0000313" key="3">
    <source>
        <dbReference type="EMBL" id="KEO61457.1"/>
    </source>
</evidence>
<dbReference type="STRING" id="1353528.DT23_00395"/>
<dbReference type="PROSITE" id="PS51318">
    <property type="entry name" value="TAT"/>
    <property type="match status" value="1"/>
</dbReference>
<dbReference type="InterPro" id="IPR002931">
    <property type="entry name" value="Transglutaminase-like"/>
</dbReference>
<dbReference type="Gene3D" id="3.10.620.30">
    <property type="match status" value="1"/>
</dbReference>
<dbReference type="RefSeq" id="WP_081846859.1">
    <property type="nucleotide sequence ID" value="NZ_AUNB01000001.1"/>
</dbReference>
<organism evidence="3 4">
    <name type="scientific">Thioclava indica</name>
    <dbReference type="NCBI Taxonomy" id="1353528"/>
    <lineage>
        <taxon>Bacteria</taxon>
        <taxon>Pseudomonadati</taxon>
        <taxon>Pseudomonadota</taxon>
        <taxon>Alphaproteobacteria</taxon>
        <taxon>Rhodobacterales</taxon>
        <taxon>Paracoccaceae</taxon>
        <taxon>Thioclava</taxon>
    </lineage>
</organism>
<protein>
    <recommendedName>
        <fullName evidence="2">Transglutaminase-like domain-containing protein</fullName>
    </recommendedName>
</protein>
<feature type="signal peptide" evidence="1">
    <location>
        <begin position="1"/>
        <end position="27"/>
    </location>
</feature>
<feature type="domain" description="Transglutaminase-like" evidence="2">
    <location>
        <begin position="202"/>
        <end position="277"/>
    </location>
</feature>
<dbReference type="eggNOG" id="COG1305">
    <property type="taxonomic scope" value="Bacteria"/>
</dbReference>
<evidence type="ECO:0000259" key="2">
    <source>
        <dbReference type="SMART" id="SM00460"/>
    </source>
</evidence>
<gene>
    <name evidence="3" type="ORF">DT23_00395</name>
</gene>
<accession>A0A074KIR8</accession>